<keyword evidence="5 9" id="KW-0255">Endonuclease</keyword>
<evidence type="ECO:0000256" key="7">
    <source>
        <dbReference type="ARBA" id="ARBA00022842"/>
    </source>
</evidence>
<evidence type="ECO:0000313" key="11">
    <source>
        <dbReference type="EMBL" id="MBP2024535.1"/>
    </source>
</evidence>
<comment type="cofactor">
    <cofactor evidence="1 9">
        <name>Mg(2+)</name>
        <dbReference type="ChEBI" id="CHEBI:18420"/>
    </cofactor>
</comment>
<keyword evidence="12" id="KW-1185">Reference proteome</keyword>
<keyword evidence="8 9" id="KW-0051">Antiviral defense</keyword>
<dbReference type="RefSeq" id="WP_210059840.1">
    <property type="nucleotide sequence ID" value="NZ_JAGGLJ010000001.1"/>
</dbReference>
<keyword evidence="4 9" id="KW-0479">Metal-binding</keyword>
<dbReference type="Pfam" id="PF09827">
    <property type="entry name" value="CRISPR_Cas2"/>
    <property type="match status" value="1"/>
</dbReference>
<evidence type="ECO:0000256" key="1">
    <source>
        <dbReference type="ARBA" id="ARBA00001946"/>
    </source>
</evidence>
<gene>
    <name evidence="9" type="primary">cas2</name>
    <name evidence="11" type="ORF">J2Z71_000050</name>
</gene>
<evidence type="ECO:0000256" key="3">
    <source>
        <dbReference type="ARBA" id="ARBA00022722"/>
    </source>
</evidence>
<dbReference type="InterPro" id="IPR019199">
    <property type="entry name" value="Virulence_VapD/CRISPR_Cas2"/>
</dbReference>
<dbReference type="SUPFAM" id="SSF143430">
    <property type="entry name" value="TTP0101/SSO1404-like"/>
    <property type="match status" value="1"/>
</dbReference>
<keyword evidence="7 9" id="KW-0460">Magnesium</keyword>
<dbReference type="EMBL" id="JAGGLJ010000001">
    <property type="protein sequence ID" value="MBP2024535.1"/>
    <property type="molecule type" value="Genomic_DNA"/>
</dbReference>
<proteinExistence type="inferred from homology"/>
<accession>A0ABS4K9T8</accession>
<evidence type="ECO:0000256" key="6">
    <source>
        <dbReference type="ARBA" id="ARBA00022801"/>
    </source>
</evidence>
<dbReference type="InterPro" id="IPR021127">
    <property type="entry name" value="CRISPR_associated_Cas2"/>
</dbReference>
<dbReference type="PANTHER" id="PTHR34405">
    <property type="entry name" value="CRISPR-ASSOCIATED ENDORIBONUCLEASE CAS2"/>
    <property type="match status" value="1"/>
</dbReference>
<dbReference type="Gene3D" id="3.30.70.240">
    <property type="match status" value="1"/>
</dbReference>
<comment type="caution">
    <text evidence="11">The sequence shown here is derived from an EMBL/GenBank/DDBJ whole genome shotgun (WGS) entry which is preliminary data.</text>
</comment>
<evidence type="ECO:0000256" key="8">
    <source>
        <dbReference type="ARBA" id="ARBA00023118"/>
    </source>
</evidence>
<keyword evidence="6 9" id="KW-0378">Hydrolase</keyword>
<organism evidence="11 12">
    <name type="scientific">Peptoniphilus stercorisuis</name>
    <dbReference type="NCBI Taxonomy" id="1436965"/>
    <lineage>
        <taxon>Bacteria</taxon>
        <taxon>Bacillati</taxon>
        <taxon>Bacillota</taxon>
        <taxon>Tissierellia</taxon>
        <taxon>Tissierellales</taxon>
        <taxon>Peptoniphilaceae</taxon>
        <taxon>Peptoniphilus</taxon>
    </lineage>
</organism>
<dbReference type="Proteomes" id="UP001519306">
    <property type="component" value="Unassembled WGS sequence"/>
</dbReference>
<reference evidence="11 12" key="1">
    <citation type="submission" date="2021-03" db="EMBL/GenBank/DDBJ databases">
        <title>Genomic Encyclopedia of Type Strains, Phase IV (KMG-IV): sequencing the most valuable type-strain genomes for metagenomic binning, comparative biology and taxonomic classification.</title>
        <authorList>
            <person name="Goeker M."/>
        </authorList>
    </citation>
    <scope>NUCLEOTIDE SEQUENCE [LARGE SCALE GENOMIC DNA]</scope>
    <source>
        <strain evidence="11 12">DSM 27563</strain>
    </source>
</reference>
<dbReference type="PIRSF" id="PIRSF032582">
    <property type="entry name" value="Cas2"/>
    <property type="match status" value="1"/>
</dbReference>
<evidence type="ECO:0000256" key="10">
    <source>
        <dbReference type="PIRNR" id="PIRNR032582"/>
    </source>
</evidence>
<name>A0ABS4K9T8_9FIRM</name>
<keyword evidence="3 9" id="KW-0540">Nuclease</keyword>
<dbReference type="PANTHER" id="PTHR34405:SF3">
    <property type="entry name" value="CRISPR-ASSOCIATED ENDORIBONUCLEASE CAS2 3"/>
    <property type="match status" value="1"/>
</dbReference>
<evidence type="ECO:0000313" key="12">
    <source>
        <dbReference type="Proteomes" id="UP001519306"/>
    </source>
</evidence>
<comment type="function">
    <text evidence="9">CRISPR (clustered regularly interspaced short palindromic repeat), is an adaptive immune system that provides protection against mobile genetic elements (viruses, transposable elements and conjugative plasmids). CRISPR clusters contain sequences complementary to antecedent mobile elements and target invading nucleic acids. CRISPR clusters are transcribed and processed into CRISPR RNA (crRNA). Functions as a ssRNA-specific endoribonuclease. Involved in the integration of spacer DNA into the CRISPR cassette.</text>
</comment>
<comment type="subunit">
    <text evidence="9">Homodimer, forms a heterotetramer with a Cas1 homodimer.</text>
</comment>
<dbReference type="EC" id="3.1.-.-" evidence="9"/>
<evidence type="ECO:0000256" key="5">
    <source>
        <dbReference type="ARBA" id="ARBA00022759"/>
    </source>
</evidence>
<protein>
    <recommendedName>
        <fullName evidence="9">CRISPR-associated endoribonuclease Cas2</fullName>
        <ecNumber evidence="9">3.1.-.-</ecNumber>
    </recommendedName>
</protein>
<evidence type="ECO:0000256" key="2">
    <source>
        <dbReference type="ARBA" id="ARBA00009959"/>
    </source>
</evidence>
<sequence>MYILITYDVSTKDKNGAKRLRQVAKYCQNYGQRIQNSVFKCKIENYMLPSIENDLKNLMDLKKDNIKIFKLGKNIDSKIISLGKNTEYDIEDILIF</sequence>
<evidence type="ECO:0000256" key="4">
    <source>
        <dbReference type="ARBA" id="ARBA00022723"/>
    </source>
</evidence>
<evidence type="ECO:0000256" key="9">
    <source>
        <dbReference type="HAMAP-Rule" id="MF_01471"/>
    </source>
</evidence>
<dbReference type="HAMAP" id="MF_01471">
    <property type="entry name" value="Cas2"/>
    <property type="match status" value="1"/>
</dbReference>
<feature type="binding site" evidence="9">
    <location>
        <position position="8"/>
    </location>
    <ligand>
        <name>Mg(2+)</name>
        <dbReference type="ChEBI" id="CHEBI:18420"/>
        <note>catalytic</note>
    </ligand>
</feature>
<comment type="similarity">
    <text evidence="2 9 10">Belongs to the CRISPR-associated endoribonuclease Cas2 protein family.</text>
</comment>
<dbReference type="NCBIfam" id="TIGR01573">
    <property type="entry name" value="cas2"/>
    <property type="match status" value="1"/>
</dbReference>
<dbReference type="CDD" id="cd09725">
    <property type="entry name" value="Cas2_I_II_III"/>
    <property type="match status" value="1"/>
</dbReference>